<dbReference type="HOGENOM" id="CLU_1261463_0_0_1"/>
<feature type="region of interest" description="Disordered" evidence="1">
    <location>
        <begin position="43"/>
        <end position="118"/>
    </location>
</feature>
<dbReference type="AlphaFoldDB" id="S8CE20"/>
<keyword evidence="2" id="KW-1133">Transmembrane helix</keyword>
<name>S8CE20_DACHA</name>
<proteinExistence type="predicted"/>
<accession>S8CE20</accession>
<keyword evidence="2" id="KW-0472">Membrane</keyword>
<feature type="transmembrane region" description="Helical" evidence="2">
    <location>
        <begin position="196"/>
        <end position="216"/>
    </location>
</feature>
<dbReference type="EMBL" id="AQGS01000003">
    <property type="protein sequence ID" value="EPS45897.1"/>
    <property type="molecule type" value="Genomic_DNA"/>
</dbReference>
<dbReference type="Proteomes" id="UP000015100">
    <property type="component" value="Unassembled WGS sequence"/>
</dbReference>
<evidence type="ECO:0000313" key="4">
    <source>
        <dbReference type="Proteomes" id="UP000015100"/>
    </source>
</evidence>
<evidence type="ECO:0000256" key="2">
    <source>
        <dbReference type="SAM" id="Phobius"/>
    </source>
</evidence>
<comment type="caution">
    <text evidence="3">The sequence shown here is derived from an EMBL/GenBank/DDBJ whole genome shotgun (WGS) entry which is preliminary data.</text>
</comment>
<feature type="compositionally biased region" description="Polar residues" evidence="1">
    <location>
        <begin position="43"/>
        <end position="90"/>
    </location>
</feature>
<organism evidence="3 4">
    <name type="scientific">Dactylellina haptotyla (strain CBS 200.50)</name>
    <name type="common">Nematode-trapping fungus</name>
    <name type="synonym">Monacrosporium haptotylum</name>
    <dbReference type="NCBI Taxonomy" id="1284197"/>
    <lineage>
        <taxon>Eukaryota</taxon>
        <taxon>Fungi</taxon>
        <taxon>Dikarya</taxon>
        <taxon>Ascomycota</taxon>
        <taxon>Pezizomycotina</taxon>
        <taxon>Orbiliomycetes</taxon>
        <taxon>Orbiliales</taxon>
        <taxon>Orbiliaceae</taxon>
        <taxon>Dactylellina</taxon>
    </lineage>
</organism>
<reference evidence="3 4" key="1">
    <citation type="journal article" date="2013" name="PLoS Genet.">
        <title>Genomic mechanisms accounting for the adaptation to parasitism in nematode-trapping fungi.</title>
        <authorList>
            <person name="Meerupati T."/>
            <person name="Andersson K.M."/>
            <person name="Friman E."/>
            <person name="Kumar D."/>
            <person name="Tunlid A."/>
            <person name="Ahren D."/>
        </authorList>
    </citation>
    <scope>NUCLEOTIDE SEQUENCE [LARGE SCALE GENOMIC DNA]</scope>
    <source>
        <strain evidence="3 4">CBS 200.50</strain>
    </source>
</reference>
<keyword evidence="4" id="KW-1185">Reference proteome</keyword>
<protein>
    <submittedName>
        <fullName evidence="3">Uncharacterized protein</fullName>
    </submittedName>
</protein>
<sequence>MNNVSVRQRVLAINARNAQATQLSPSPTQRSPPVRRLTTSWMRHPNASSNTPPANSGAPSTNGNLPPPSINTTEDLNVANQSGQMASNSMPPAATNPAQLQEHEGVPESSENSRPTTQDIEEYPQQTNETQETQPSRSIDLVIMTVLEDTGHSQQDSSRVPNIPTQLLSFLDNLPSLIRDIPHGVLVKLKHKLKDLLASFSSGSITYLTIITVRFLRYA</sequence>
<feature type="compositionally biased region" description="Polar residues" evidence="1">
    <location>
        <begin position="109"/>
        <end position="118"/>
    </location>
</feature>
<keyword evidence="2" id="KW-0812">Transmembrane</keyword>
<evidence type="ECO:0000256" key="1">
    <source>
        <dbReference type="SAM" id="MobiDB-lite"/>
    </source>
</evidence>
<reference evidence="4" key="2">
    <citation type="submission" date="2013-04" db="EMBL/GenBank/DDBJ databases">
        <title>Genomic mechanisms accounting for the adaptation to parasitism in nematode-trapping fungi.</title>
        <authorList>
            <person name="Ahren D.G."/>
        </authorList>
    </citation>
    <scope>NUCLEOTIDE SEQUENCE [LARGE SCALE GENOMIC DNA]</scope>
    <source>
        <strain evidence="4">CBS 200.50</strain>
    </source>
</reference>
<evidence type="ECO:0000313" key="3">
    <source>
        <dbReference type="EMBL" id="EPS45897.1"/>
    </source>
</evidence>
<gene>
    <name evidence="3" type="ORF">H072_242</name>
</gene>